<evidence type="ECO:0000259" key="8">
    <source>
        <dbReference type="Pfam" id="PF17917"/>
    </source>
</evidence>
<evidence type="ECO:0000256" key="6">
    <source>
        <dbReference type="ARBA" id="ARBA00022918"/>
    </source>
</evidence>
<dbReference type="PANTHER" id="PTHR37984:SF5">
    <property type="entry name" value="PROTEIN NYNRIN-LIKE"/>
    <property type="match status" value="1"/>
</dbReference>
<comment type="caution">
    <text evidence="9">The sequence shown here is derived from an EMBL/GenBank/DDBJ whole genome shotgun (WGS) entry which is preliminary data.</text>
</comment>
<organism evidence="9 10">
    <name type="scientific">Gossypium australe</name>
    <dbReference type="NCBI Taxonomy" id="47621"/>
    <lineage>
        <taxon>Eukaryota</taxon>
        <taxon>Viridiplantae</taxon>
        <taxon>Streptophyta</taxon>
        <taxon>Embryophyta</taxon>
        <taxon>Tracheophyta</taxon>
        <taxon>Spermatophyta</taxon>
        <taxon>Magnoliopsida</taxon>
        <taxon>eudicotyledons</taxon>
        <taxon>Gunneridae</taxon>
        <taxon>Pentapetalae</taxon>
        <taxon>rosids</taxon>
        <taxon>malvids</taxon>
        <taxon>Malvales</taxon>
        <taxon>Malvaceae</taxon>
        <taxon>Malvoideae</taxon>
        <taxon>Gossypium</taxon>
    </lineage>
</organism>
<dbReference type="InterPro" id="IPR050951">
    <property type="entry name" value="Retrovirus_Pol_polyprotein"/>
</dbReference>
<keyword evidence="2" id="KW-0548">Nucleotidyltransferase</keyword>
<dbReference type="AlphaFoldDB" id="A0A5B6TYM9"/>
<keyword evidence="10" id="KW-1185">Reference proteome</keyword>
<evidence type="ECO:0000313" key="10">
    <source>
        <dbReference type="Proteomes" id="UP000325315"/>
    </source>
</evidence>
<dbReference type="OrthoDB" id="415724at2759"/>
<dbReference type="PANTHER" id="PTHR37984">
    <property type="entry name" value="PROTEIN CBG26694"/>
    <property type="match status" value="1"/>
</dbReference>
<keyword evidence="6 9" id="KW-0695">RNA-directed DNA polymerase</keyword>
<dbReference type="InterPro" id="IPR043502">
    <property type="entry name" value="DNA/RNA_pol_sf"/>
</dbReference>
<dbReference type="EMBL" id="SMMG02000179">
    <property type="protein sequence ID" value="KAA3449616.1"/>
    <property type="molecule type" value="Genomic_DNA"/>
</dbReference>
<dbReference type="InterPro" id="IPR041373">
    <property type="entry name" value="RT_RNaseH"/>
</dbReference>
<evidence type="ECO:0000256" key="3">
    <source>
        <dbReference type="ARBA" id="ARBA00022722"/>
    </source>
</evidence>
<proteinExistence type="predicted"/>
<protein>
    <submittedName>
        <fullName evidence="9">Reverse transcriptase</fullName>
    </submittedName>
</protein>
<reference evidence="10" key="1">
    <citation type="journal article" date="2019" name="Plant Biotechnol. J.">
        <title>Genome sequencing of the Australian wild diploid species Gossypium australe highlights disease resistance and delayed gland morphogenesis.</title>
        <authorList>
            <person name="Cai Y."/>
            <person name="Cai X."/>
            <person name="Wang Q."/>
            <person name="Wang P."/>
            <person name="Zhang Y."/>
            <person name="Cai C."/>
            <person name="Xu Y."/>
            <person name="Wang K."/>
            <person name="Zhou Z."/>
            <person name="Wang C."/>
            <person name="Geng S."/>
            <person name="Li B."/>
            <person name="Dong Q."/>
            <person name="Hou Y."/>
            <person name="Wang H."/>
            <person name="Ai P."/>
            <person name="Liu Z."/>
            <person name="Yi F."/>
            <person name="Sun M."/>
            <person name="An G."/>
            <person name="Cheng J."/>
            <person name="Zhang Y."/>
            <person name="Shi Q."/>
            <person name="Xie Y."/>
            <person name="Shi X."/>
            <person name="Chang Y."/>
            <person name="Huang F."/>
            <person name="Chen Y."/>
            <person name="Hong S."/>
            <person name="Mi L."/>
            <person name="Sun Q."/>
            <person name="Zhang L."/>
            <person name="Zhou B."/>
            <person name="Peng R."/>
            <person name="Zhang X."/>
            <person name="Liu F."/>
        </authorList>
    </citation>
    <scope>NUCLEOTIDE SEQUENCE [LARGE SCALE GENOMIC DNA]</scope>
    <source>
        <strain evidence="10">cv. PA1801</strain>
    </source>
</reference>
<sequence length="388" mass="44640">MRMCIDYRQLNKVIIKNKYPLSRIDDLFDQLKGVTVFLKIDLRSGFYQLQVKDSDVLKNSFRITLTNAPAVFMDLMNKIFRPKCEFWHREVGFLGHIVSAEAIKVDPSKSLAVVDWKPPRNIIEVRSFLGLASYYRRFVKGFSMIATLMTRLLQKDSFEQLKALLTEAPVLVQPESGKEFVIFSDASLNELAAIIFALKIWRHHLYGEKCHIFAYHNNLKYIMTQKNLNLCQQRWLELLKDYELVIDYHPGKANVVADTLSRKSLFALRAMNTQLSLSVDGSILAELKANSVFLQQICKAQKCDNELQAKRVQCESTCDPNYKIRSDDCLMKILHEAHSSYLSVHPGIVLVVGHETRNFRVCRCLVCQQVKAEHLVPSRLLQPVMILG</sequence>
<feature type="domain" description="Reverse transcriptase RNase H-like" evidence="8">
    <location>
        <begin position="189"/>
        <end position="242"/>
    </location>
</feature>
<keyword evidence="1" id="KW-0808">Transferase</keyword>
<evidence type="ECO:0000256" key="5">
    <source>
        <dbReference type="ARBA" id="ARBA00022801"/>
    </source>
</evidence>
<dbReference type="SUPFAM" id="SSF56672">
    <property type="entry name" value="DNA/RNA polymerases"/>
    <property type="match status" value="1"/>
</dbReference>
<dbReference type="Pfam" id="PF17917">
    <property type="entry name" value="RT_RNaseH"/>
    <property type="match status" value="1"/>
</dbReference>
<dbReference type="CDD" id="cd01647">
    <property type="entry name" value="RT_LTR"/>
    <property type="match status" value="1"/>
</dbReference>
<dbReference type="CDD" id="cd09274">
    <property type="entry name" value="RNase_HI_RT_Ty3"/>
    <property type="match status" value="1"/>
</dbReference>
<keyword evidence="3" id="KW-0540">Nuclease</keyword>
<dbReference type="InterPro" id="IPR043128">
    <property type="entry name" value="Rev_trsase/Diguanyl_cyclase"/>
</dbReference>
<feature type="domain" description="Reverse transcriptase" evidence="7">
    <location>
        <begin position="1"/>
        <end position="64"/>
    </location>
</feature>
<evidence type="ECO:0000259" key="7">
    <source>
        <dbReference type="Pfam" id="PF00078"/>
    </source>
</evidence>
<keyword evidence="4" id="KW-0255">Endonuclease</keyword>
<dbReference type="InterPro" id="IPR000477">
    <property type="entry name" value="RT_dom"/>
</dbReference>
<dbReference type="GO" id="GO:0004519">
    <property type="term" value="F:endonuclease activity"/>
    <property type="evidence" value="ECO:0007669"/>
    <property type="project" value="UniProtKB-KW"/>
</dbReference>
<evidence type="ECO:0000256" key="1">
    <source>
        <dbReference type="ARBA" id="ARBA00022679"/>
    </source>
</evidence>
<keyword evidence="5" id="KW-0378">Hydrolase</keyword>
<gene>
    <name evidence="9" type="ORF">EPI10_034218</name>
</gene>
<evidence type="ECO:0000256" key="4">
    <source>
        <dbReference type="ARBA" id="ARBA00022759"/>
    </source>
</evidence>
<dbReference type="Proteomes" id="UP000325315">
    <property type="component" value="Unassembled WGS sequence"/>
</dbReference>
<accession>A0A5B6TYM9</accession>
<dbReference type="Pfam" id="PF00078">
    <property type="entry name" value="RVT_1"/>
    <property type="match status" value="1"/>
</dbReference>
<evidence type="ECO:0000313" key="9">
    <source>
        <dbReference type="EMBL" id="KAA3449616.1"/>
    </source>
</evidence>
<name>A0A5B6TYM9_9ROSI</name>
<evidence type="ECO:0000256" key="2">
    <source>
        <dbReference type="ARBA" id="ARBA00022695"/>
    </source>
</evidence>
<dbReference type="Gene3D" id="3.10.10.10">
    <property type="entry name" value="HIV Type 1 Reverse Transcriptase, subunit A, domain 1"/>
    <property type="match status" value="1"/>
</dbReference>
<dbReference type="GO" id="GO:0003964">
    <property type="term" value="F:RNA-directed DNA polymerase activity"/>
    <property type="evidence" value="ECO:0007669"/>
    <property type="project" value="UniProtKB-KW"/>
</dbReference>
<dbReference type="Gene3D" id="3.30.70.270">
    <property type="match status" value="2"/>
</dbReference>
<dbReference type="GO" id="GO:0016787">
    <property type="term" value="F:hydrolase activity"/>
    <property type="evidence" value="ECO:0007669"/>
    <property type="project" value="UniProtKB-KW"/>
</dbReference>